<dbReference type="SUPFAM" id="SSF75620">
    <property type="entry name" value="Release factor"/>
    <property type="match status" value="1"/>
</dbReference>
<dbReference type="PANTHER" id="PTHR43804">
    <property type="entry name" value="LD18447P"/>
    <property type="match status" value="1"/>
</dbReference>
<comment type="caution">
    <text evidence="5">The sequence shown here is derived from an EMBL/GenBank/DDBJ whole genome shotgun (WGS) entry which is preliminary data.</text>
</comment>
<evidence type="ECO:0000256" key="3">
    <source>
        <dbReference type="ARBA" id="ARBA00022917"/>
    </source>
</evidence>
<feature type="non-terminal residue" evidence="5">
    <location>
        <position position="1"/>
    </location>
</feature>
<comment type="similarity">
    <text evidence="1">Belongs to the prokaryotic/mitochondrial release factor family.</text>
</comment>
<dbReference type="InterPro" id="IPR045853">
    <property type="entry name" value="Pep_chain_release_fac_I_sf"/>
</dbReference>
<proteinExistence type="inferred from homology"/>
<dbReference type="FunFam" id="3.30.70.1660:FF:000002">
    <property type="entry name" value="Peptide chain release factor 1"/>
    <property type="match status" value="1"/>
</dbReference>
<evidence type="ECO:0000259" key="4">
    <source>
        <dbReference type="PROSITE" id="PS00745"/>
    </source>
</evidence>
<dbReference type="NCBIfam" id="NF001859">
    <property type="entry name" value="PRK00591.1"/>
    <property type="match status" value="1"/>
</dbReference>
<dbReference type="SMART" id="SM00937">
    <property type="entry name" value="PCRF"/>
    <property type="match status" value="1"/>
</dbReference>
<dbReference type="FunFam" id="3.30.160.20:FF:000004">
    <property type="entry name" value="Peptide chain release factor 1"/>
    <property type="match status" value="1"/>
</dbReference>
<feature type="non-terminal residue" evidence="5">
    <location>
        <position position="273"/>
    </location>
</feature>
<sequence>AKGKEMADLEALLNSHAEAEMTALIKEEVSKLKKQQGALISRLKLSLMPKDPDADRDVIVEIRAGTGGGEAGLFAADLFRMYSRYAQAKGWQVGVIDSNQSEAGGFRELIFEIKGEGAFSRFKHERGVHRVQRVPITEASGRIHTSTATVAVLPEAEEVELNINPDDLKMEFFHSGGAGGQNVNKVTTAVRITHLPTGIVATCQDERSQIRNRMKAMAVLRARLLAMEQRKQSESIDKERRMQVGSGQRAEKIRTYNFPQNRVTDHRINSSFH</sequence>
<dbReference type="InterPro" id="IPR000352">
    <property type="entry name" value="Pep_chain_release_fac_I"/>
</dbReference>
<evidence type="ECO:0000256" key="2">
    <source>
        <dbReference type="ARBA" id="ARBA00022481"/>
    </source>
</evidence>
<keyword evidence="2" id="KW-0488">Methylation</keyword>
<dbReference type="InterPro" id="IPR005139">
    <property type="entry name" value="PCRF"/>
</dbReference>
<protein>
    <recommendedName>
        <fullName evidence="4">Prokaryotic-type class I peptide chain release factors domain-containing protein</fullName>
    </recommendedName>
</protein>
<name>X0UPH4_9ZZZZ</name>
<evidence type="ECO:0000256" key="1">
    <source>
        <dbReference type="ARBA" id="ARBA00010835"/>
    </source>
</evidence>
<gene>
    <name evidence="5" type="ORF">S01H1_33013</name>
</gene>
<keyword evidence="3" id="KW-0648">Protein biosynthesis</keyword>
<feature type="domain" description="Prokaryotic-type class I peptide chain release factors" evidence="4">
    <location>
        <begin position="174"/>
        <end position="190"/>
    </location>
</feature>
<organism evidence="5">
    <name type="scientific">marine sediment metagenome</name>
    <dbReference type="NCBI Taxonomy" id="412755"/>
    <lineage>
        <taxon>unclassified sequences</taxon>
        <taxon>metagenomes</taxon>
        <taxon>ecological metagenomes</taxon>
    </lineage>
</organism>
<dbReference type="EMBL" id="BARS01020475">
    <property type="protein sequence ID" value="GAG07724.1"/>
    <property type="molecule type" value="Genomic_DNA"/>
</dbReference>
<dbReference type="PROSITE" id="PS00745">
    <property type="entry name" value="RF_PROK_I"/>
    <property type="match status" value="1"/>
</dbReference>
<reference evidence="5" key="1">
    <citation type="journal article" date="2014" name="Front. Microbiol.">
        <title>High frequency of phylogenetically diverse reductive dehalogenase-homologous genes in deep subseafloor sedimentary metagenomes.</title>
        <authorList>
            <person name="Kawai M."/>
            <person name="Futagami T."/>
            <person name="Toyoda A."/>
            <person name="Takaki Y."/>
            <person name="Nishi S."/>
            <person name="Hori S."/>
            <person name="Arai W."/>
            <person name="Tsubouchi T."/>
            <person name="Morono Y."/>
            <person name="Uchiyama I."/>
            <person name="Ito T."/>
            <person name="Fujiyama A."/>
            <person name="Inagaki F."/>
            <person name="Takami H."/>
        </authorList>
    </citation>
    <scope>NUCLEOTIDE SEQUENCE</scope>
    <source>
        <strain evidence="5">Expedition CK06-06</strain>
    </source>
</reference>
<dbReference type="Gene3D" id="3.30.70.1660">
    <property type="match status" value="1"/>
</dbReference>
<dbReference type="GO" id="GO:0003747">
    <property type="term" value="F:translation release factor activity"/>
    <property type="evidence" value="ECO:0007669"/>
    <property type="project" value="InterPro"/>
</dbReference>
<dbReference type="Pfam" id="PF03462">
    <property type="entry name" value="PCRF"/>
    <property type="match status" value="1"/>
</dbReference>
<dbReference type="Gene3D" id="3.30.160.20">
    <property type="match status" value="1"/>
</dbReference>
<dbReference type="Gene3D" id="6.10.140.1950">
    <property type="match status" value="1"/>
</dbReference>
<accession>X0UPH4</accession>
<dbReference type="Pfam" id="PF00472">
    <property type="entry name" value="RF-1"/>
    <property type="match status" value="1"/>
</dbReference>
<dbReference type="AlphaFoldDB" id="X0UPH4"/>
<evidence type="ECO:0000313" key="5">
    <source>
        <dbReference type="EMBL" id="GAG07724.1"/>
    </source>
</evidence>
<dbReference type="GO" id="GO:0005737">
    <property type="term" value="C:cytoplasm"/>
    <property type="evidence" value="ECO:0007669"/>
    <property type="project" value="UniProtKB-ARBA"/>
</dbReference>
<dbReference type="InterPro" id="IPR050057">
    <property type="entry name" value="Prokaryotic/Mito_RF"/>
</dbReference>
<dbReference type="PANTHER" id="PTHR43804:SF7">
    <property type="entry name" value="LD18447P"/>
    <property type="match status" value="1"/>
</dbReference>